<dbReference type="AlphaFoldDB" id="L7L9X3"/>
<name>L7L9X3_9ACTN</name>
<evidence type="ECO:0000313" key="2">
    <source>
        <dbReference type="Proteomes" id="UP000053405"/>
    </source>
</evidence>
<proteinExistence type="predicted"/>
<comment type="caution">
    <text evidence="1">The sequence shown here is derived from an EMBL/GenBank/DDBJ whole genome shotgun (WGS) entry which is preliminary data.</text>
</comment>
<organism evidence="1 2">
    <name type="scientific">Gordonia hirsuta DSM 44140 = NBRC 16056</name>
    <dbReference type="NCBI Taxonomy" id="1121927"/>
    <lineage>
        <taxon>Bacteria</taxon>
        <taxon>Bacillati</taxon>
        <taxon>Actinomycetota</taxon>
        <taxon>Actinomycetes</taxon>
        <taxon>Mycobacteriales</taxon>
        <taxon>Gordoniaceae</taxon>
        <taxon>Gordonia</taxon>
    </lineage>
</organism>
<sequence>MKGAHHDLTAAGVSTRDATTLTSVTRSTAARDKKRSTPIPVVAKAPVNRLTVAERQYVLTLLNCDRFVDQAPLEIYAQLPDEGTYVCSEPGAEVLSVRCSVCRSGVAPRPEIRDLQLAGEDRYYPFRW</sequence>
<protein>
    <submittedName>
        <fullName evidence="1">Uncharacterized protein</fullName>
    </submittedName>
</protein>
<dbReference type="Proteomes" id="UP000053405">
    <property type="component" value="Unassembled WGS sequence"/>
</dbReference>
<dbReference type="EMBL" id="BANT01000024">
    <property type="protein sequence ID" value="GAC57724.1"/>
    <property type="molecule type" value="Genomic_DNA"/>
</dbReference>
<keyword evidence="2" id="KW-1185">Reference proteome</keyword>
<evidence type="ECO:0000313" key="1">
    <source>
        <dbReference type="EMBL" id="GAC57724.1"/>
    </source>
</evidence>
<reference evidence="1 2" key="1">
    <citation type="submission" date="2012-12" db="EMBL/GenBank/DDBJ databases">
        <title>Whole genome shotgun sequence of Gordonia hirsuta NBRC 16056.</title>
        <authorList>
            <person name="Isaki-Nakamura S."/>
            <person name="Hosoyama A."/>
            <person name="Tsuchikane K."/>
            <person name="Katsumata H."/>
            <person name="Baba S."/>
            <person name="Yamazaki S."/>
            <person name="Fujita N."/>
        </authorList>
    </citation>
    <scope>NUCLEOTIDE SEQUENCE [LARGE SCALE GENOMIC DNA]</scope>
    <source>
        <strain evidence="1 2">NBRC 16056</strain>
    </source>
</reference>
<gene>
    <name evidence="1" type="ORF">GOHSU_24_00130</name>
</gene>
<accession>L7L9X3</accession>